<evidence type="ECO:0000313" key="10">
    <source>
        <dbReference type="EMBL" id="KAJ5541535.1"/>
    </source>
</evidence>
<organism evidence="10 11">
    <name type="scientific">Penicillium frequentans</name>
    <dbReference type="NCBI Taxonomy" id="3151616"/>
    <lineage>
        <taxon>Eukaryota</taxon>
        <taxon>Fungi</taxon>
        <taxon>Dikarya</taxon>
        <taxon>Ascomycota</taxon>
        <taxon>Pezizomycotina</taxon>
        <taxon>Eurotiomycetes</taxon>
        <taxon>Eurotiomycetidae</taxon>
        <taxon>Eurotiales</taxon>
        <taxon>Aspergillaceae</taxon>
        <taxon>Penicillium</taxon>
    </lineage>
</organism>
<keyword evidence="5 6" id="KW-0472">Membrane</keyword>
<protein>
    <recommendedName>
        <fullName evidence="12">ABC transporter domain-containing protein</fullName>
    </recommendedName>
</protein>
<gene>
    <name evidence="10" type="ORF">N7494_006611</name>
</gene>
<keyword evidence="11" id="KW-1185">Reference proteome</keyword>
<sequence length="477" mass="52927">MTVRENILYSGRVLLGGQLSDSKIQEYVDSLISSLGIQNIRDQLVGDLLKQRGRGISGGEYKRVSIALALTAAPRVLVLDEPTSGLDATAAHSLMKLLHSISRQGIMVICVIHQPRIEIFHLLDDVLVLNAGTQVYLGQAAKAQSFFEQLGHEFPIASNPADVILDVLSNHPNAQNWKEGSLQVFPRDNSPSGTEKADEITTLFKAIKKRRASWPRQLWLAFCRSIVQQSRQTTGLALEIVSSAVIGLMIGLAAFESRGHFFQGIYHTPFDVLSSAVDYRLIAEQGLLCCLAIACAAGPPGVKIFGEEKLTFHRESQSGHSHSAYFLGKNIAVCFRMLVSSLHFTAFYLVLAAPMIPFRSQLGLGILYSYCIYGLGFIVSAVTRREDGPMLCMLLGLIVSALSGCAPRLSTVREWHMGWFWYCWPATWFSEAFYQENTAPVAYLYKVQSAFTFSGYKSDRTGMDMGYVYPRYPVWIL</sequence>
<comment type="subcellular location">
    <subcellularLocation>
        <location evidence="1">Membrane</location>
        <topology evidence="1">Multi-pass membrane protein</topology>
    </subcellularLocation>
</comment>
<dbReference type="GO" id="GO:0016020">
    <property type="term" value="C:membrane"/>
    <property type="evidence" value="ECO:0007669"/>
    <property type="project" value="UniProtKB-SubCell"/>
</dbReference>
<feature type="transmembrane region" description="Helical" evidence="6">
    <location>
        <begin position="236"/>
        <end position="255"/>
    </location>
</feature>
<dbReference type="InterPro" id="IPR013525">
    <property type="entry name" value="ABC2_TM"/>
</dbReference>
<evidence type="ECO:0000256" key="5">
    <source>
        <dbReference type="ARBA" id="ARBA00023136"/>
    </source>
</evidence>
<dbReference type="PANTHER" id="PTHR48041">
    <property type="entry name" value="ABC TRANSPORTER G FAMILY MEMBER 28"/>
    <property type="match status" value="1"/>
</dbReference>
<dbReference type="Pfam" id="PF00005">
    <property type="entry name" value="ABC_tran"/>
    <property type="match status" value="1"/>
</dbReference>
<evidence type="ECO:0000256" key="4">
    <source>
        <dbReference type="ARBA" id="ARBA00022989"/>
    </source>
</evidence>
<evidence type="ECO:0000313" key="11">
    <source>
        <dbReference type="Proteomes" id="UP001220324"/>
    </source>
</evidence>
<comment type="caution">
    <text evidence="10">The sequence shown here is derived from an EMBL/GenBank/DDBJ whole genome shotgun (WGS) entry which is preliminary data.</text>
</comment>
<feature type="domain" description="ABC-2 type transporter transmembrane" evidence="8">
    <location>
        <begin position="216"/>
        <end position="434"/>
    </location>
</feature>
<evidence type="ECO:0000259" key="7">
    <source>
        <dbReference type="Pfam" id="PF00005"/>
    </source>
</evidence>
<dbReference type="InterPro" id="IPR043926">
    <property type="entry name" value="ABCG_dom"/>
</dbReference>
<dbReference type="Gene3D" id="3.40.50.300">
    <property type="entry name" value="P-loop containing nucleotide triphosphate hydrolases"/>
    <property type="match status" value="1"/>
</dbReference>
<dbReference type="AlphaFoldDB" id="A0AAD6CWL4"/>
<evidence type="ECO:0000256" key="2">
    <source>
        <dbReference type="ARBA" id="ARBA00022448"/>
    </source>
</evidence>
<accession>A0AAD6CWL4</accession>
<dbReference type="InterPro" id="IPR003439">
    <property type="entry name" value="ABC_transporter-like_ATP-bd"/>
</dbReference>
<reference evidence="10 11" key="1">
    <citation type="journal article" date="2023" name="IMA Fungus">
        <title>Comparative genomic study of the Penicillium genus elucidates a diverse pangenome and 15 lateral gene transfer events.</title>
        <authorList>
            <person name="Petersen C."/>
            <person name="Sorensen T."/>
            <person name="Nielsen M.R."/>
            <person name="Sondergaard T.E."/>
            <person name="Sorensen J.L."/>
            <person name="Fitzpatrick D.A."/>
            <person name="Frisvad J.C."/>
            <person name="Nielsen K.L."/>
        </authorList>
    </citation>
    <scope>NUCLEOTIDE SEQUENCE [LARGE SCALE GENOMIC DNA]</scope>
    <source>
        <strain evidence="10 11">IBT 35679</strain>
    </source>
</reference>
<feature type="domain" description="ABC transporter family G" evidence="9">
    <location>
        <begin position="113"/>
        <end position="170"/>
    </location>
</feature>
<dbReference type="InterPro" id="IPR050352">
    <property type="entry name" value="ABCG_transporters"/>
</dbReference>
<evidence type="ECO:0000256" key="1">
    <source>
        <dbReference type="ARBA" id="ARBA00004141"/>
    </source>
</evidence>
<dbReference type="PANTHER" id="PTHR48041:SF91">
    <property type="entry name" value="ABC TRANSPORTER G FAMILY MEMBER 28"/>
    <property type="match status" value="1"/>
</dbReference>
<feature type="transmembrane region" description="Helical" evidence="6">
    <location>
        <begin position="362"/>
        <end position="383"/>
    </location>
</feature>
<proteinExistence type="predicted"/>
<keyword evidence="2" id="KW-0813">Transport</keyword>
<feature type="domain" description="ABC transporter" evidence="7">
    <location>
        <begin position="2"/>
        <end position="84"/>
    </location>
</feature>
<keyword evidence="3 6" id="KW-0812">Transmembrane</keyword>
<dbReference type="Proteomes" id="UP001220324">
    <property type="component" value="Unassembled WGS sequence"/>
</dbReference>
<evidence type="ECO:0000256" key="6">
    <source>
        <dbReference type="SAM" id="Phobius"/>
    </source>
</evidence>
<keyword evidence="4 6" id="KW-1133">Transmembrane helix</keyword>
<evidence type="ECO:0000256" key="3">
    <source>
        <dbReference type="ARBA" id="ARBA00022692"/>
    </source>
</evidence>
<evidence type="ECO:0008006" key="12">
    <source>
        <dbReference type="Google" id="ProtNLM"/>
    </source>
</evidence>
<feature type="transmembrane region" description="Helical" evidence="6">
    <location>
        <begin position="390"/>
        <end position="409"/>
    </location>
</feature>
<dbReference type="SUPFAM" id="SSF52540">
    <property type="entry name" value="P-loop containing nucleoside triphosphate hydrolases"/>
    <property type="match status" value="1"/>
</dbReference>
<name>A0AAD6CWL4_9EURO</name>
<dbReference type="GO" id="GO:0016887">
    <property type="term" value="F:ATP hydrolysis activity"/>
    <property type="evidence" value="ECO:0007669"/>
    <property type="project" value="InterPro"/>
</dbReference>
<dbReference type="EMBL" id="JAQIZZ010000005">
    <property type="protein sequence ID" value="KAJ5541535.1"/>
    <property type="molecule type" value="Genomic_DNA"/>
</dbReference>
<evidence type="ECO:0000259" key="8">
    <source>
        <dbReference type="Pfam" id="PF01061"/>
    </source>
</evidence>
<feature type="transmembrane region" description="Helical" evidence="6">
    <location>
        <begin position="333"/>
        <end position="356"/>
    </location>
</feature>
<dbReference type="GO" id="GO:0005524">
    <property type="term" value="F:ATP binding"/>
    <property type="evidence" value="ECO:0007669"/>
    <property type="project" value="InterPro"/>
</dbReference>
<dbReference type="GO" id="GO:0140359">
    <property type="term" value="F:ABC-type transporter activity"/>
    <property type="evidence" value="ECO:0007669"/>
    <property type="project" value="InterPro"/>
</dbReference>
<dbReference type="Pfam" id="PF01061">
    <property type="entry name" value="ABC2_membrane"/>
    <property type="match status" value="1"/>
</dbReference>
<dbReference type="InterPro" id="IPR027417">
    <property type="entry name" value="P-loop_NTPase"/>
</dbReference>
<evidence type="ECO:0000259" key="9">
    <source>
        <dbReference type="Pfam" id="PF19055"/>
    </source>
</evidence>
<dbReference type="Pfam" id="PF19055">
    <property type="entry name" value="ABC2_membrane_7"/>
    <property type="match status" value="1"/>
</dbReference>